<protein>
    <submittedName>
        <fullName evidence="2">Uncharacterized protein</fullName>
    </submittedName>
</protein>
<evidence type="ECO:0000313" key="2">
    <source>
        <dbReference type="EMBL" id="AFZ79476.1"/>
    </source>
</evidence>
<proteinExistence type="predicted"/>
<dbReference type="EMBL" id="CP001669">
    <property type="protein sequence ID" value="AFZ79476.1"/>
    <property type="molecule type" value="Genomic_DNA"/>
</dbReference>
<gene>
    <name evidence="2" type="ORF">BEWA_023250</name>
</gene>
<evidence type="ECO:0000256" key="1">
    <source>
        <dbReference type="SAM" id="MobiDB-lite"/>
    </source>
</evidence>
<dbReference type="GeneID" id="15807210"/>
<evidence type="ECO:0000313" key="3">
    <source>
        <dbReference type="Proteomes" id="UP000031512"/>
    </source>
</evidence>
<keyword evidence="3" id="KW-1185">Reference proteome</keyword>
<feature type="compositionally biased region" description="Basic residues" evidence="1">
    <location>
        <begin position="1"/>
        <end position="14"/>
    </location>
</feature>
<feature type="compositionally biased region" description="Polar residues" evidence="1">
    <location>
        <begin position="23"/>
        <end position="75"/>
    </location>
</feature>
<dbReference type="VEuPathDB" id="PiroplasmaDB:BEWA_023250"/>
<dbReference type="Pfam" id="PF04385">
    <property type="entry name" value="FAINT"/>
    <property type="match status" value="1"/>
</dbReference>
<name>L0AWT5_THEEQ</name>
<feature type="compositionally biased region" description="Polar residues" evidence="1">
    <location>
        <begin position="105"/>
        <end position="123"/>
    </location>
</feature>
<dbReference type="OrthoDB" id="362334at2759"/>
<dbReference type="AlphaFoldDB" id="L0AWT5"/>
<dbReference type="RefSeq" id="XP_004829142.1">
    <property type="nucleotide sequence ID" value="XM_004829085.1"/>
</dbReference>
<dbReference type="KEGG" id="beq:BEWA_023250"/>
<feature type="region of interest" description="Disordered" evidence="1">
    <location>
        <begin position="1"/>
        <end position="128"/>
    </location>
</feature>
<organism evidence="2 3">
    <name type="scientific">Theileria equi strain WA</name>
    <dbReference type="NCBI Taxonomy" id="1537102"/>
    <lineage>
        <taxon>Eukaryota</taxon>
        <taxon>Sar</taxon>
        <taxon>Alveolata</taxon>
        <taxon>Apicomplexa</taxon>
        <taxon>Aconoidasida</taxon>
        <taxon>Piroplasmida</taxon>
        <taxon>Theileriidae</taxon>
        <taxon>Theileria</taxon>
    </lineage>
</organism>
<accession>L0AWT5</accession>
<reference evidence="2 3" key="1">
    <citation type="journal article" date="2012" name="BMC Genomics">
        <title>Comparative genomic analysis and phylogenetic position of Theileria equi.</title>
        <authorList>
            <person name="Kappmeyer L.S."/>
            <person name="Thiagarajan M."/>
            <person name="Herndon D.R."/>
            <person name="Ramsay J.D."/>
            <person name="Caler E."/>
            <person name="Djikeng A."/>
            <person name="Gillespie J.J."/>
            <person name="Lau A.O."/>
            <person name="Roalson E.H."/>
            <person name="Silva J.C."/>
            <person name="Silva M.G."/>
            <person name="Suarez C.E."/>
            <person name="Ueti M.W."/>
            <person name="Nene V.M."/>
            <person name="Mealey R.H."/>
            <person name="Knowles D.P."/>
            <person name="Brayton K.A."/>
        </authorList>
    </citation>
    <scope>NUCLEOTIDE SEQUENCE [LARGE SCALE GENOMIC DNA]</scope>
    <source>
        <strain evidence="2 3">WA</strain>
    </source>
</reference>
<sequence length="163" mass="17275">MLRHLLNKDKHRLSAYKPAWAPPTQSAGQGLSSGNTNVNREASTPGPTTRGSGLTGTQFNFHTAGQNNSTPMQLATGTSGESTESTNTSPSSETPTGKGVKLDVASSSTSQTDQSGNSQTNTTDYKEHVPKQNDFFNEVVDGGVTLWKATGNEKCVKVILMRS</sequence>
<feature type="compositionally biased region" description="Low complexity" evidence="1">
    <location>
        <begin position="76"/>
        <end position="97"/>
    </location>
</feature>
<dbReference type="InterPro" id="IPR007480">
    <property type="entry name" value="DUF529"/>
</dbReference>
<dbReference type="Proteomes" id="UP000031512">
    <property type="component" value="Chromosome 1"/>
</dbReference>